<keyword evidence="5 12" id="KW-0812">Transmembrane</keyword>
<dbReference type="PANTHER" id="PTHR34220:SF11">
    <property type="entry name" value="SENSOR PROTEIN KINASE HPTS"/>
    <property type="match status" value="1"/>
</dbReference>
<evidence type="ECO:0000256" key="1">
    <source>
        <dbReference type="ARBA" id="ARBA00004651"/>
    </source>
</evidence>
<dbReference type="Proteomes" id="UP001240171">
    <property type="component" value="Unassembled WGS sequence"/>
</dbReference>
<dbReference type="InterPro" id="IPR036890">
    <property type="entry name" value="HATPase_C_sf"/>
</dbReference>
<proteinExistence type="predicted"/>
<dbReference type="GO" id="GO:0004673">
    <property type="term" value="F:protein histidine kinase activity"/>
    <property type="evidence" value="ECO:0007669"/>
    <property type="project" value="UniProtKB-EC"/>
</dbReference>
<evidence type="ECO:0000256" key="9">
    <source>
        <dbReference type="ARBA" id="ARBA00022989"/>
    </source>
</evidence>
<comment type="subcellular location">
    <subcellularLocation>
        <location evidence="1">Cell membrane</location>
        <topology evidence="1">Multi-pass membrane protein</topology>
    </subcellularLocation>
</comment>
<feature type="domain" description="HAMP" evidence="13">
    <location>
        <begin position="324"/>
        <end position="376"/>
    </location>
</feature>
<dbReference type="PROSITE" id="PS50885">
    <property type="entry name" value="HAMP"/>
    <property type="match status" value="1"/>
</dbReference>
<gene>
    <name evidence="14" type="ORF">Q5741_15035</name>
</gene>
<dbReference type="Gene3D" id="3.30.565.10">
    <property type="entry name" value="Histidine kinase-like ATPase, C-terminal domain"/>
    <property type="match status" value="1"/>
</dbReference>
<keyword evidence="7 14" id="KW-0418">Kinase</keyword>
<evidence type="ECO:0000256" key="10">
    <source>
        <dbReference type="ARBA" id="ARBA00023012"/>
    </source>
</evidence>
<organism evidence="14 15">
    <name type="scientific">Paenibacillus lacisoli</name>
    <dbReference type="NCBI Taxonomy" id="3064525"/>
    <lineage>
        <taxon>Bacteria</taxon>
        <taxon>Bacillati</taxon>
        <taxon>Bacillota</taxon>
        <taxon>Bacilli</taxon>
        <taxon>Bacillales</taxon>
        <taxon>Paenibacillaceae</taxon>
        <taxon>Paenibacillus</taxon>
    </lineage>
</organism>
<dbReference type="Pfam" id="PF02518">
    <property type="entry name" value="HATPase_c"/>
    <property type="match status" value="1"/>
</dbReference>
<reference evidence="14 15" key="1">
    <citation type="submission" date="2023-07" db="EMBL/GenBank/DDBJ databases">
        <title>Paenibacillus sp. JX-17 nov. isolated from soil.</title>
        <authorList>
            <person name="Wan Y."/>
            <person name="Liu B."/>
        </authorList>
    </citation>
    <scope>NUCLEOTIDE SEQUENCE [LARGE SCALE GENOMIC DNA]</scope>
    <source>
        <strain evidence="14 15">JX-17</strain>
    </source>
</reference>
<dbReference type="SMART" id="SM00304">
    <property type="entry name" value="HAMP"/>
    <property type="match status" value="1"/>
</dbReference>
<sequence>MHKLIAKFRDQRLFVKMFIVMVVSIITVSLLTSWITVRMSERLFMNTFSITNSKVLSQIKANFDSFNYSMITALNNAQQSGTIKSFLTQGDTDSLGTFKNYYNMEQAMKRVQSNVDANDLSVTMTGINGRAFSGDRIDSFIISELVQNEEIKRRTRAQPDRLHYQYYLAKAGQNGGGQAMVISSKILAERTTGESYGMIYFTISEQGFRRLYANFTSEGNDVAIIEKTGRIVSSNRSEWVGQFDPALLRYALREEGGSHTLVNAEVMGRKSLVLADDLPSNDLYLVNIIDKDMVMGQVINMKTVLLVTLAIAAGALIIVFLISRQLTKSLTKLVKQMSSATKHDLDNYITVTGSYEIRELGNAYNGMLDELHDYVDRLVETQKEQRNAELAALQRQINPHFLYNTLASIKFLVQQGGKEKAAEMINALISLLQNTISNVSETISVADEVINLKNYVYINQMRYGERIRVNYLVAPDCMNFRVPKLIIQPFIENAFFHAFNKKTEGFIHVLIAREGGDLLCEIVDNGDGMDCSGGEEGLPNAKSKRQLFTGIGVQNVHDRIKLLYGEYYGVNITSQPGQGTRVTLRLPQNEEE</sequence>
<dbReference type="InterPro" id="IPR010559">
    <property type="entry name" value="Sig_transdc_His_kin_internal"/>
</dbReference>
<evidence type="ECO:0000256" key="12">
    <source>
        <dbReference type="SAM" id="Phobius"/>
    </source>
</evidence>
<evidence type="ECO:0000256" key="6">
    <source>
        <dbReference type="ARBA" id="ARBA00022741"/>
    </source>
</evidence>
<evidence type="ECO:0000256" key="4">
    <source>
        <dbReference type="ARBA" id="ARBA00022679"/>
    </source>
</evidence>
<evidence type="ECO:0000256" key="11">
    <source>
        <dbReference type="ARBA" id="ARBA00023136"/>
    </source>
</evidence>
<dbReference type="SUPFAM" id="SSF158472">
    <property type="entry name" value="HAMP domain-like"/>
    <property type="match status" value="1"/>
</dbReference>
<keyword evidence="6" id="KW-0547">Nucleotide-binding</keyword>
<accession>A0ABT9CEL9</accession>
<keyword evidence="9 12" id="KW-1133">Transmembrane helix</keyword>
<keyword evidence="3" id="KW-0597">Phosphoprotein</keyword>
<dbReference type="Gene3D" id="6.10.340.10">
    <property type="match status" value="1"/>
</dbReference>
<evidence type="ECO:0000313" key="15">
    <source>
        <dbReference type="Proteomes" id="UP001240171"/>
    </source>
</evidence>
<protein>
    <submittedName>
        <fullName evidence="14">Sensor histidine kinase</fullName>
        <ecNumber evidence="14">2.7.13.3</ecNumber>
    </submittedName>
</protein>
<dbReference type="InterPro" id="IPR050640">
    <property type="entry name" value="Bact_2-comp_sensor_kinase"/>
</dbReference>
<evidence type="ECO:0000256" key="8">
    <source>
        <dbReference type="ARBA" id="ARBA00022840"/>
    </source>
</evidence>
<evidence type="ECO:0000256" key="5">
    <source>
        <dbReference type="ARBA" id="ARBA00022692"/>
    </source>
</evidence>
<dbReference type="InterPro" id="IPR003660">
    <property type="entry name" value="HAMP_dom"/>
</dbReference>
<keyword evidence="2" id="KW-1003">Cell membrane</keyword>
<dbReference type="Pfam" id="PF00672">
    <property type="entry name" value="HAMP"/>
    <property type="match status" value="1"/>
</dbReference>
<evidence type="ECO:0000313" key="14">
    <source>
        <dbReference type="EMBL" id="MDO7907724.1"/>
    </source>
</evidence>
<keyword evidence="10" id="KW-0902">Two-component regulatory system</keyword>
<dbReference type="InterPro" id="IPR003594">
    <property type="entry name" value="HATPase_dom"/>
</dbReference>
<dbReference type="Pfam" id="PF06580">
    <property type="entry name" value="His_kinase"/>
    <property type="match status" value="1"/>
</dbReference>
<dbReference type="CDD" id="cd06225">
    <property type="entry name" value="HAMP"/>
    <property type="match status" value="1"/>
</dbReference>
<comment type="caution">
    <text evidence="14">The sequence shown here is derived from an EMBL/GenBank/DDBJ whole genome shotgun (WGS) entry which is preliminary data.</text>
</comment>
<dbReference type="RefSeq" id="WP_305024938.1">
    <property type="nucleotide sequence ID" value="NZ_JAUQTB010000009.1"/>
</dbReference>
<feature type="transmembrane region" description="Helical" evidence="12">
    <location>
        <begin position="303"/>
        <end position="322"/>
    </location>
</feature>
<dbReference type="SUPFAM" id="SSF55874">
    <property type="entry name" value="ATPase domain of HSP90 chaperone/DNA topoisomerase II/histidine kinase"/>
    <property type="match status" value="1"/>
</dbReference>
<feature type="transmembrane region" description="Helical" evidence="12">
    <location>
        <begin position="13"/>
        <end position="37"/>
    </location>
</feature>
<evidence type="ECO:0000259" key="13">
    <source>
        <dbReference type="PROSITE" id="PS50885"/>
    </source>
</evidence>
<evidence type="ECO:0000256" key="3">
    <source>
        <dbReference type="ARBA" id="ARBA00022553"/>
    </source>
</evidence>
<dbReference type="PANTHER" id="PTHR34220">
    <property type="entry name" value="SENSOR HISTIDINE KINASE YPDA"/>
    <property type="match status" value="1"/>
</dbReference>
<keyword evidence="11 12" id="KW-0472">Membrane</keyword>
<keyword evidence="15" id="KW-1185">Reference proteome</keyword>
<keyword evidence="8" id="KW-0067">ATP-binding</keyword>
<dbReference type="EC" id="2.7.13.3" evidence="14"/>
<evidence type="ECO:0000256" key="7">
    <source>
        <dbReference type="ARBA" id="ARBA00022777"/>
    </source>
</evidence>
<evidence type="ECO:0000256" key="2">
    <source>
        <dbReference type="ARBA" id="ARBA00022475"/>
    </source>
</evidence>
<keyword evidence="4 14" id="KW-0808">Transferase</keyword>
<dbReference type="EMBL" id="JAUQTB010000009">
    <property type="protein sequence ID" value="MDO7907724.1"/>
    <property type="molecule type" value="Genomic_DNA"/>
</dbReference>
<name>A0ABT9CEL9_9BACL</name>